<gene>
    <name evidence="2" type="ORF">HMPREF9719_00105</name>
</gene>
<keyword evidence="3" id="KW-1185">Reference proteome</keyword>
<dbReference type="PANTHER" id="PTHR34215">
    <property type="entry name" value="BLL0784 PROTEIN"/>
    <property type="match status" value="1"/>
</dbReference>
<organism evidence="2 3">
    <name type="scientific">Corynebacterium otitidis ATCC 51513</name>
    <dbReference type="NCBI Taxonomy" id="883169"/>
    <lineage>
        <taxon>Bacteria</taxon>
        <taxon>Bacillati</taxon>
        <taxon>Actinomycetota</taxon>
        <taxon>Actinomycetes</taxon>
        <taxon>Mycobacteriales</taxon>
        <taxon>Corynebacteriaceae</taxon>
        <taxon>Corynebacterium</taxon>
    </lineage>
</organism>
<sequence length="97" mass="10860">MRTCIATRRTRPAGELMRVALDPKDPGRVLADPNRALPGRGAWLTPSLEALRQAEKRRAFPRALRVSGPLDTSHVESAIAARDREHAPERRIRTTED</sequence>
<dbReference type="Pfam" id="PF04296">
    <property type="entry name" value="YlxR"/>
    <property type="match status" value="1"/>
</dbReference>
<feature type="domain" description="YlxR" evidence="1">
    <location>
        <begin position="2"/>
        <end position="69"/>
    </location>
</feature>
<dbReference type="PANTHER" id="PTHR34215:SF1">
    <property type="entry name" value="YLXR DOMAIN-CONTAINING PROTEIN"/>
    <property type="match status" value="1"/>
</dbReference>
<dbReference type="RefSeq" id="WP_004599995.1">
    <property type="nucleotide sequence ID" value="NZ_HF541865.1"/>
</dbReference>
<accession>K0YIC5</accession>
<dbReference type="AlphaFoldDB" id="K0YIC5"/>
<dbReference type="InterPro" id="IPR037465">
    <property type="entry name" value="YlxR"/>
</dbReference>
<protein>
    <recommendedName>
        <fullName evidence="1">YlxR domain-containing protein</fullName>
    </recommendedName>
</protein>
<reference evidence="2 3" key="1">
    <citation type="submission" date="2012-08" db="EMBL/GenBank/DDBJ databases">
        <title>The Genome Sequence of Turicella otitidis ATCC 51513.</title>
        <authorList>
            <consortium name="The Broad Institute Genome Sequencing Platform"/>
            <person name="Earl A."/>
            <person name="Ward D."/>
            <person name="Feldgarden M."/>
            <person name="Gevers D."/>
            <person name="Huys G."/>
            <person name="Walker B."/>
            <person name="Young S.K."/>
            <person name="Zeng Q."/>
            <person name="Gargeya S."/>
            <person name="Fitzgerald M."/>
            <person name="Haas B."/>
            <person name="Abouelleil A."/>
            <person name="Alvarado L."/>
            <person name="Arachchi H.M."/>
            <person name="Berlin A.M."/>
            <person name="Chapman S.B."/>
            <person name="Goldberg J."/>
            <person name="Griggs A."/>
            <person name="Gujja S."/>
            <person name="Hansen M."/>
            <person name="Howarth C."/>
            <person name="Imamovic A."/>
            <person name="Larimer J."/>
            <person name="McCowen C."/>
            <person name="Montmayeur A."/>
            <person name="Murphy C."/>
            <person name="Neiman D."/>
            <person name="Pearson M."/>
            <person name="Priest M."/>
            <person name="Roberts A."/>
            <person name="Saif S."/>
            <person name="Shea T."/>
            <person name="Sisk P."/>
            <person name="Sykes S."/>
            <person name="Wortman J."/>
            <person name="Nusbaum C."/>
            <person name="Birren B."/>
        </authorList>
    </citation>
    <scope>NUCLEOTIDE SEQUENCE [LARGE SCALE GENOMIC DNA]</scope>
    <source>
        <strain evidence="2 3">ATCC 51513</strain>
    </source>
</reference>
<dbReference type="PATRIC" id="fig|883169.3.peg.99"/>
<dbReference type="Proteomes" id="UP000006078">
    <property type="component" value="Unassembled WGS sequence"/>
</dbReference>
<dbReference type="HOGENOM" id="CLU_147970_0_1_11"/>
<dbReference type="InterPro" id="IPR007393">
    <property type="entry name" value="YlxR_dom"/>
</dbReference>
<dbReference type="Gene3D" id="3.30.1230.10">
    <property type="entry name" value="YlxR-like"/>
    <property type="match status" value="1"/>
</dbReference>
<dbReference type="InterPro" id="IPR035931">
    <property type="entry name" value="YlxR-like_sf"/>
</dbReference>
<dbReference type="STRING" id="29321.AAV33_08620"/>
<dbReference type="SUPFAM" id="SSF64376">
    <property type="entry name" value="YlxR-like"/>
    <property type="match status" value="1"/>
</dbReference>
<proteinExistence type="predicted"/>
<evidence type="ECO:0000259" key="1">
    <source>
        <dbReference type="Pfam" id="PF04296"/>
    </source>
</evidence>
<comment type="caution">
    <text evidence="2">The sequence shown here is derived from an EMBL/GenBank/DDBJ whole genome shotgun (WGS) entry which is preliminary data.</text>
</comment>
<evidence type="ECO:0000313" key="3">
    <source>
        <dbReference type="Proteomes" id="UP000006078"/>
    </source>
</evidence>
<name>K0YIC5_9CORY</name>
<dbReference type="eggNOG" id="COG2740">
    <property type="taxonomic scope" value="Bacteria"/>
</dbReference>
<dbReference type="EMBL" id="AHAE01000006">
    <property type="protein sequence ID" value="EJZ82923.1"/>
    <property type="molecule type" value="Genomic_DNA"/>
</dbReference>
<evidence type="ECO:0000313" key="2">
    <source>
        <dbReference type="EMBL" id="EJZ82923.1"/>
    </source>
</evidence>